<name>A0A8J7MBZ5_9BACT</name>
<keyword evidence="3" id="KW-1185">Reference proteome</keyword>
<dbReference type="Proteomes" id="UP000624703">
    <property type="component" value="Unassembled WGS sequence"/>
</dbReference>
<evidence type="ECO:0000313" key="2">
    <source>
        <dbReference type="EMBL" id="MBK1789607.1"/>
    </source>
</evidence>
<feature type="chain" id="PRO_5035202144" evidence="1">
    <location>
        <begin position="27"/>
        <end position="183"/>
    </location>
</feature>
<dbReference type="InterPro" id="IPR045398">
    <property type="entry name" value="DUF6515"/>
</dbReference>
<comment type="caution">
    <text evidence="2">The sequence shown here is derived from an EMBL/GenBank/DDBJ whole genome shotgun (WGS) entry which is preliminary data.</text>
</comment>
<keyword evidence="1" id="KW-0732">Signal</keyword>
<accession>A0A8J7MBZ5</accession>
<gene>
    <name evidence="2" type="ORF">JIN82_00410</name>
</gene>
<protein>
    <submittedName>
        <fullName evidence="2">Uncharacterized protein</fullName>
    </submittedName>
</protein>
<evidence type="ECO:0000313" key="3">
    <source>
        <dbReference type="Proteomes" id="UP000624703"/>
    </source>
</evidence>
<evidence type="ECO:0000256" key="1">
    <source>
        <dbReference type="SAM" id="SignalP"/>
    </source>
</evidence>
<feature type="signal peptide" evidence="1">
    <location>
        <begin position="1"/>
        <end position="26"/>
    </location>
</feature>
<organism evidence="2 3">
    <name type="scientific">Persicirhabdus sediminis</name>
    <dbReference type="NCBI Taxonomy" id="454144"/>
    <lineage>
        <taxon>Bacteria</taxon>
        <taxon>Pseudomonadati</taxon>
        <taxon>Verrucomicrobiota</taxon>
        <taxon>Verrucomicrobiia</taxon>
        <taxon>Verrucomicrobiales</taxon>
        <taxon>Verrucomicrobiaceae</taxon>
        <taxon>Persicirhabdus</taxon>
    </lineage>
</organism>
<proteinExistence type="predicted"/>
<dbReference type="AlphaFoldDB" id="A0A8J7MBZ5"/>
<reference evidence="2" key="1">
    <citation type="submission" date="2021-01" db="EMBL/GenBank/DDBJ databases">
        <title>Modified the classification status of verrucomicrobia.</title>
        <authorList>
            <person name="Feng X."/>
        </authorList>
    </citation>
    <scope>NUCLEOTIDE SEQUENCE</scope>
    <source>
        <strain evidence="2">_KCTC 22039</strain>
    </source>
</reference>
<dbReference type="EMBL" id="JAENIM010000008">
    <property type="protein sequence ID" value="MBK1789607.1"/>
    <property type="molecule type" value="Genomic_DNA"/>
</dbReference>
<dbReference type="RefSeq" id="WP_200309598.1">
    <property type="nucleotide sequence ID" value="NZ_JAENIM010000008.1"/>
</dbReference>
<sequence>MKRRNPLMLAPLFSLLFIICGGVAGAQSHHHKPSSKVTVVPHGSIHISIGGISYWISNDKFYRYDDRRGYHTVGRPGGYRSNQKASLPRGAREITHNGERYWSYRGQYYKHNPRRGYEIVTLPPKKSSKWGFKSKKPAKVHYMKSLPRGSKTVVVRGKKYWTHGGRYYQHASKHGYYEVARPR</sequence>
<dbReference type="Pfam" id="PF20125">
    <property type="entry name" value="DUF6515"/>
    <property type="match status" value="1"/>
</dbReference>